<comment type="caution">
    <text evidence="1">The sequence shown here is derived from an EMBL/GenBank/DDBJ whole genome shotgun (WGS) entry which is preliminary data.</text>
</comment>
<gene>
    <name evidence="1" type="ORF">PN36_28150</name>
</gene>
<dbReference type="Proteomes" id="UP000030428">
    <property type="component" value="Unassembled WGS sequence"/>
</dbReference>
<protein>
    <recommendedName>
        <fullName evidence="3">Glycerate dehydrogenase</fullName>
    </recommendedName>
</protein>
<dbReference type="EMBL" id="JSZA02000180">
    <property type="protein sequence ID" value="TGO02239.1"/>
    <property type="molecule type" value="Genomic_DNA"/>
</dbReference>
<dbReference type="AlphaFoldDB" id="A0A4E0QLN5"/>
<sequence length="73" mass="8036">MNIVVLDGYTLNPGDLSWAALQSLGHCEIYDRTPAAAVVERAAHAEIVLTNKTLLTRTHIAQITIYRCTGDRL</sequence>
<evidence type="ECO:0008006" key="3">
    <source>
        <dbReference type="Google" id="ProtNLM"/>
    </source>
</evidence>
<evidence type="ECO:0000313" key="1">
    <source>
        <dbReference type="EMBL" id="TGO02239.1"/>
    </source>
</evidence>
<name>A0A4E0QLN5_9GAMM</name>
<dbReference type="SUPFAM" id="SSF52283">
    <property type="entry name" value="Formate/glycerate dehydrogenase catalytic domain-like"/>
    <property type="match status" value="1"/>
</dbReference>
<reference evidence="1 2" key="1">
    <citation type="journal article" date="2016" name="Front. Microbiol.">
        <title>Single-Cell (Meta-)Genomics of a Dimorphic Candidatus Thiomargarita nelsonii Reveals Genomic Plasticity.</title>
        <authorList>
            <person name="Flood B.E."/>
            <person name="Fliss P."/>
            <person name="Jones D.S."/>
            <person name="Dick G.J."/>
            <person name="Jain S."/>
            <person name="Kaster A.K."/>
            <person name="Winkel M."/>
            <person name="Mussmann M."/>
            <person name="Bailey J."/>
        </authorList>
    </citation>
    <scope>NUCLEOTIDE SEQUENCE [LARGE SCALE GENOMIC DNA]</scope>
    <source>
        <strain evidence="1">Hydrate Ridge</strain>
    </source>
</reference>
<keyword evidence="2" id="KW-1185">Reference proteome</keyword>
<dbReference type="Gene3D" id="3.40.50.720">
    <property type="entry name" value="NAD(P)-binding Rossmann-like Domain"/>
    <property type="match status" value="1"/>
</dbReference>
<accession>A0A4E0QLN5</accession>
<evidence type="ECO:0000313" key="2">
    <source>
        <dbReference type="Proteomes" id="UP000030428"/>
    </source>
</evidence>
<proteinExistence type="predicted"/>
<organism evidence="1 2">
    <name type="scientific">Candidatus Thiomargarita nelsonii</name>
    <dbReference type="NCBI Taxonomy" id="1003181"/>
    <lineage>
        <taxon>Bacteria</taxon>
        <taxon>Pseudomonadati</taxon>
        <taxon>Pseudomonadota</taxon>
        <taxon>Gammaproteobacteria</taxon>
        <taxon>Thiotrichales</taxon>
        <taxon>Thiotrichaceae</taxon>
        <taxon>Thiomargarita</taxon>
    </lineage>
</organism>